<evidence type="ECO:0000313" key="12">
    <source>
        <dbReference type="EMBL" id="QIM65737.1"/>
    </source>
</evidence>
<comment type="similarity">
    <text evidence="8 9">Belongs to the ZipA family.</text>
</comment>
<dbReference type="Gene3D" id="3.30.1400.10">
    <property type="entry name" value="ZipA, C-terminal FtsZ-binding domain"/>
    <property type="match status" value="1"/>
</dbReference>
<feature type="compositionally biased region" description="Polar residues" evidence="10">
    <location>
        <begin position="113"/>
        <end position="131"/>
    </location>
</feature>
<dbReference type="KEGG" id="fcl:A4G17_09885"/>
<evidence type="ECO:0000256" key="10">
    <source>
        <dbReference type="SAM" id="MobiDB-lite"/>
    </source>
</evidence>
<dbReference type="Proteomes" id="UP000276901">
    <property type="component" value="Unassembled WGS sequence"/>
</dbReference>
<dbReference type="SMART" id="SM00771">
    <property type="entry name" value="ZipA_C"/>
    <property type="match status" value="1"/>
</dbReference>
<keyword evidence="1 8" id="KW-1003">Cell membrane</keyword>
<dbReference type="NCBIfam" id="TIGR02205">
    <property type="entry name" value="septum_zipA"/>
    <property type="match status" value="1"/>
</dbReference>
<keyword evidence="3 8" id="KW-0132">Cell division</keyword>
<evidence type="ECO:0000256" key="9">
    <source>
        <dbReference type="RuleBase" id="RU003612"/>
    </source>
</evidence>
<keyword evidence="7 8" id="KW-0131">Cell cycle</keyword>
<evidence type="ECO:0000256" key="8">
    <source>
        <dbReference type="HAMAP-Rule" id="MF_00509"/>
    </source>
</evidence>
<feature type="domain" description="ZipA C-terminal FtsZ-binding" evidence="11">
    <location>
        <begin position="163"/>
        <end position="292"/>
    </location>
</feature>
<evidence type="ECO:0000259" key="11">
    <source>
        <dbReference type="SMART" id="SM00771"/>
    </source>
</evidence>
<evidence type="ECO:0000313" key="13">
    <source>
        <dbReference type="EMBL" id="RPE95802.1"/>
    </source>
</evidence>
<dbReference type="PANTHER" id="PTHR38685:SF1">
    <property type="entry name" value="CELL DIVISION PROTEIN ZIPA"/>
    <property type="match status" value="1"/>
</dbReference>
<evidence type="ECO:0000256" key="6">
    <source>
        <dbReference type="ARBA" id="ARBA00023136"/>
    </source>
</evidence>
<gene>
    <name evidence="8" type="primary">zipA</name>
    <name evidence="12" type="ORF">A4G17_09885</name>
    <name evidence="13" type="ORF">EDC49_0178</name>
</gene>
<dbReference type="PANTHER" id="PTHR38685">
    <property type="entry name" value="CELL DIVISION PROTEIN ZIPA"/>
    <property type="match status" value="1"/>
</dbReference>
<dbReference type="GO" id="GO:0000917">
    <property type="term" value="P:division septum assembly"/>
    <property type="evidence" value="ECO:0007669"/>
    <property type="project" value="TreeGrafter"/>
</dbReference>
<keyword evidence="14" id="KW-1185">Reference proteome</keyword>
<evidence type="ECO:0000256" key="3">
    <source>
        <dbReference type="ARBA" id="ARBA00022618"/>
    </source>
</evidence>
<evidence type="ECO:0000313" key="15">
    <source>
        <dbReference type="Proteomes" id="UP000502287"/>
    </source>
</evidence>
<evidence type="ECO:0000313" key="14">
    <source>
        <dbReference type="Proteomes" id="UP000276901"/>
    </source>
</evidence>
<dbReference type="EMBL" id="CP015029">
    <property type="protein sequence ID" value="QIM65737.1"/>
    <property type="molecule type" value="Genomic_DNA"/>
</dbReference>
<accession>A0AAE6X7Y5</accession>
<dbReference type="AlphaFoldDB" id="A0AAE6X7Y5"/>
<dbReference type="Pfam" id="PF04354">
    <property type="entry name" value="ZipA_C"/>
    <property type="match status" value="1"/>
</dbReference>
<protein>
    <recommendedName>
        <fullName evidence="8 9">Cell division protein ZipA</fullName>
    </recommendedName>
</protein>
<evidence type="ECO:0000256" key="2">
    <source>
        <dbReference type="ARBA" id="ARBA00022519"/>
    </source>
</evidence>
<dbReference type="HAMAP" id="MF_00509">
    <property type="entry name" value="ZipA"/>
    <property type="match status" value="1"/>
</dbReference>
<dbReference type="RefSeq" id="WP_123955737.1">
    <property type="nucleotide sequence ID" value="NZ_CP015029.1"/>
</dbReference>
<proteinExistence type="inferred from homology"/>
<reference evidence="12 15" key="1">
    <citation type="submission" date="2016-03" db="EMBL/GenBank/DDBJ databases">
        <authorList>
            <person name="Hansen M.J."/>
            <person name="Bojesen A.M."/>
            <person name="Planet P."/>
        </authorList>
    </citation>
    <scope>NUCLEOTIDE SEQUENCE [LARGE SCALE GENOMIC DNA]</scope>
    <source>
        <strain evidence="12 15">HPA 21</strain>
    </source>
</reference>
<name>A0AAE6X7Y5_9PAST</name>
<comment type="subcellular location">
    <subcellularLocation>
        <location evidence="8">Cell inner membrane</location>
        <topology evidence="8">Single-pass type I membrane protein</topology>
    </subcellularLocation>
    <text evidence="8">Localizes to the Z ring in an FtsZ-dependent manner.</text>
</comment>
<comment type="function">
    <text evidence="8 9">Essential cell division protein that stabilizes the FtsZ protofilaments by cross-linking them and that serves as a cytoplasmic membrane anchor for the Z ring. Also required for the recruitment to the septal ring of downstream cell division proteins.</text>
</comment>
<evidence type="ECO:0000256" key="7">
    <source>
        <dbReference type="ARBA" id="ARBA00023306"/>
    </source>
</evidence>
<dbReference type="GO" id="GO:0043093">
    <property type="term" value="P:FtsZ-dependent cytokinesis"/>
    <property type="evidence" value="ECO:0007669"/>
    <property type="project" value="UniProtKB-UniRule"/>
</dbReference>
<keyword evidence="4 8" id="KW-0812">Transmembrane</keyword>
<reference evidence="13 14" key="2">
    <citation type="submission" date="2018-11" db="EMBL/GenBank/DDBJ databases">
        <title>Genomic Encyclopedia of Type Strains, Phase IV (KMG-IV): sequencing the most valuable type-strain genomes for metagenomic binning, comparative biology and taxonomic classification.</title>
        <authorList>
            <person name="Goeker M."/>
        </authorList>
    </citation>
    <scope>NUCLEOTIDE SEQUENCE [LARGE SCALE GENOMIC DNA]</scope>
    <source>
        <strain evidence="13 14">DSM 25797</strain>
    </source>
</reference>
<dbReference type="GO" id="GO:0032153">
    <property type="term" value="C:cell division site"/>
    <property type="evidence" value="ECO:0007669"/>
    <property type="project" value="UniProtKB-UniRule"/>
</dbReference>
<comment type="subunit">
    <text evidence="8">Interacts with FtsZ via their C-terminal domains.</text>
</comment>
<dbReference type="EMBL" id="RKQT01000001">
    <property type="protein sequence ID" value="RPE95802.1"/>
    <property type="molecule type" value="Genomic_DNA"/>
</dbReference>
<evidence type="ECO:0000256" key="1">
    <source>
        <dbReference type="ARBA" id="ARBA00022475"/>
    </source>
</evidence>
<dbReference type="GO" id="GO:0005886">
    <property type="term" value="C:plasma membrane"/>
    <property type="evidence" value="ECO:0007669"/>
    <property type="project" value="UniProtKB-SubCell"/>
</dbReference>
<dbReference type="InterPro" id="IPR011919">
    <property type="entry name" value="Cell_div_ZipA"/>
</dbReference>
<feature type="transmembrane region" description="Helical" evidence="8">
    <location>
        <begin position="6"/>
        <end position="26"/>
    </location>
</feature>
<dbReference type="InterPro" id="IPR036765">
    <property type="entry name" value="ZipA_FtsZ-bd_C_sf"/>
</dbReference>
<keyword evidence="5 8" id="KW-1133">Transmembrane helix</keyword>
<evidence type="ECO:0000256" key="5">
    <source>
        <dbReference type="ARBA" id="ARBA00022989"/>
    </source>
</evidence>
<keyword evidence="2 8" id="KW-0997">Cell inner membrane</keyword>
<dbReference type="Proteomes" id="UP000502287">
    <property type="component" value="Chromosome"/>
</dbReference>
<sequence>METQVILFIVAGLLIAILVGASIWSARREKSRVFSNTFSTRPPSTPINTELHSNVPPTLAPQPFNAQSNTTNQTVNEPFTPIDRQEIENSVKNIQIRLPNQQPDAYPQEPQPAFSTQPIQTGEPTPTQAVESTPAFADPTPTVQLEQPESVAPQANSEPVAEEPQMVTLYVVAPEGMQFRGDTIQQSLDALGFQFGEYNIFHRHIDNASSPVLFSVANMLQPGVFDLNKMDQFTTVGLVFFMHLPSAGNDLVNVRLMIKTVESFAQSLGGFVLNDQHQLFDDQSRQAYLLRVTQQ</sequence>
<dbReference type="InterPro" id="IPR007449">
    <property type="entry name" value="ZipA_FtsZ-bd_C"/>
</dbReference>
<dbReference type="SUPFAM" id="SSF64383">
    <property type="entry name" value="Cell-division protein ZipA, C-terminal domain"/>
    <property type="match status" value="1"/>
</dbReference>
<evidence type="ECO:0000256" key="4">
    <source>
        <dbReference type="ARBA" id="ARBA00022692"/>
    </source>
</evidence>
<feature type="region of interest" description="Disordered" evidence="10">
    <location>
        <begin position="101"/>
        <end position="142"/>
    </location>
</feature>
<organism evidence="12 15">
    <name type="scientific">Frederiksenia canicola</name>
    <dbReference type="NCBI Taxonomy" id="123824"/>
    <lineage>
        <taxon>Bacteria</taxon>
        <taxon>Pseudomonadati</taxon>
        <taxon>Pseudomonadota</taxon>
        <taxon>Gammaproteobacteria</taxon>
        <taxon>Pasteurellales</taxon>
        <taxon>Pasteurellaceae</taxon>
        <taxon>Frederiksenia</taxon>
    </lineage>
</organism>
<keyword evidence="6 8" id="KW-0472">Membrane</keyword>